<dbReference type="GO" id="GO:0043138">
    <property type="term" value="F:3'-5' DNA helicase activity"/>
    <property type="evidence" value="ECO:0007669"/>
    <property type="project" value="TreeGrafter"/>
</dbReference>
<keyword evidence="3 5" id="KW-0347">Helicase</keyword>
<dbReference type="GO" id="GO:0005829">
    <property type="term" value="C:cytosol"/>
    <property type="evidence" value="ECO:0007669"/>
    <property type="project" value="TreeGrafter"/>
</dbReference>
<evidence type="ECO:0000256" key="5">
    <source>
        <dbReference type="PROSITE-ProRule" id="PRU00560"/>
    </source>
</evidence>
<dbReference type="PROSITE" id="PS50042">
    <property type="entry name" value="CNMP_BINDING_3"/>
    <property type="match status" value="1"/>
</dbReference>
<keyword evidence="2 5" id="KW-0378">Hydrolase</keyword>
<feature type="domain" description="Cyclic nucleotide-binding" evidence="6">
    <location>
        <begin position="83"/>
        <end position="169"/>
    </location>
</feature>
<dbReference type="EMBL" id="AYYR01000010">
    <property type="protein sequence ID" value="KRM77464.1"/>
    <property type="molecule type" value="Genomic_DNA"/>
</dbReference>
<gene>
    <name evidence="8" type="ORF">FC82_GL000087</name>
</gene>
<dbReference type="PANTHER" id="PTHR11070:SF17">
    <property type="entry name" value="DNA HELICASE IV"/>
    <property type="match status" value="1"/>
</dbReference>
<keyword evidence="1 5" id="KW-0547">Nucleotide-binding</keyword>
<feature type="binding site" evidence="5">
    <location>
        <begin position="190"/>
        <end position="197"/>
    </location>
    <ligand>
        <name>ATP</name>
        <dbReference type="ChEBI" id="CHEBI:30616"/>
    </ligand>
</feature>
<dbReference type="RefSeq" id="WP_056996103.1">
    <property type="nucleotide sequence ID" value="NZ_AYYR01000010.1"/>
</dbReference>
<dbReference type="GO" id="GO:0005524">
    <property type="term" value="F:ATP binding"/>
    <property type="evidence" value="ECO:0007669"/>
    <property type="project" value="UniProtKB-UniRule"/>
</dbReference>
<dbReference type="InterPro" id="IPR014016">
    <property type="entry name" value="UvrD-like_ATP-bd"/>
</dbReference>
<evidence type="ECO:0000259" key="7">
    <source>
        <dbReference type="PROSITE" id="PS51198"/>
    </source>
</evidence>
<evidence type="ECO:0000256" key="4">
    <source>
        <dbReference type="ARBA" id="ARBA00022840"/>
    </source>
</evidence>
<dbReference type="GO" id="GO:0016787">
    <property type="term" value="F:hydrolase activity"/>
    <property type="evidence" value="ECO:0007669"/>
    <property type="project" value="UniProtKB-UniRule"/>
</dbReference>
<dbReference type="InterPro" id="IPR048228">
    <property type="entry name" value="HelD_bacillota"/>
</dbReference>
<dbReference type="InterPro" id="IPR027417">
    <property type="entry name" value="P-loop_NTPase"/>
</dbReference>
<dbReference type="PATRIC" id="fig|1423733.4.peg.88"/>
<dbReference type="PANTHER" id="PTHR11070">
    <property type="entry name" value="UVRD / RECB / PCRA DNA HELICASE FAMILY MEMBER"/>
    <property type="match status" value="1"/>
</dbReference>
<evidence type="ECO:0000259" key="6">
    <source>
        <dbReference type="PROSITE" id="PS50042"/>
    </source>
</evidence>
<dbReference type="Pfam" id="PF00580">
    <property type="entry name" value="UvrD-helicase"/>
    <property type="match status" value="1"/>
</dbReference>
<dbReference type="GO" id="GO:0000725">
    <property type="term" value="P:recombinational repair"/>
    <property type="evidence" value="ECO:0007669"/>
    <property type="project" value="TreeGrafter"/>
</dbReference>
<protein>
    <submittedName>
        <fullName evidence="8">ATP-dependent DNA helicase</fullName>
    </submittedName>
</protein>
<evidence type="ECO:0000313" key="8">
    <source>
        <dbReference type="EMBL" id="KRM77464.1"/>
    </source>
</evidence>
<dbReference type="PROSITE" id="PS51198">
    <property type="entry name" value="UVRD_HELICASE_ATP_BIND"/>
    <property type="match status" value="1"/>
</dbReference>
<keyword evidence="4 5" id="KW-0067">ATP-binding</keyword>
<evidence type="ECO:0000256" key="2">
    <source>
        <dbReference type="ARBA" id="ARBA00022801"/>
    </source>
</evidence>
<proteinExistence type="predicted"/>
<name>A0A0R2BDU9_SECCO</name>
<dbReference type="Gene3D" id="3.40.50.300">
    <property type="entry name" value="P-loop containing nucleotide triphosphate hydrolases"/>
    <property type="match status" value="2"/>
</dbReference>
<dbReference type="AlphaFoldDB" id="A0A0R2BDU9"/>
<dbReference type="SUPFAM" id="SSF52540">
    <property type="entry name" value="P-loop containing nucleoside triphosphate hydrolases"/>
    <property type="match status" value="1"/>
</dbReference>
<accession>A0A0R2BDU9</accession>
<organism evidence="8 9">
    <name type="scientific">Secundilactobacillus collinoides DSM 20515 = JCM 1123</name>
    <dbReference type="NCBI Taxonomy" id="1423733"/>
    <lineage>
        <taxon>Bacteria</taxon>
        <taxon>Bacillati</taxon>
        <taxon>Bacillota</taxon>
        <taxon>Bacilli</taxon>
        <taxon>Lactobacillales</taxon>
        <taxon>Lactobacillaceae</taxon>
        <taxon>Secundilactobacillus</taxon>
    </lineage>
</organism>
<dbReference type="NCBIfam" id="NF041464">
    <property type="entry name" value="HelD_BACSU"/>
    <property type="match status" value="1"/>
</dbReference>
<reference evidence="8 9" key="1">
    <citation type="journal article" date="2015" name="Genome Announc.">
        <title>Expanding the biotechnology potential of lactobacilli through comparative genomics of 213 strains and associated genera.</title>
        <authorList>
            <person name="Sun Z."/>
            <person name="Harris H.M."/>
            <person name="McCann A."/>
            <person name="Guo C."/>
            <person name="Argimon S."/>
            <person name="Zhang W."/>
            <person name="Yang X."/>
            <person name="Jeffery I.B."/>
            <person name="Cooney J.C."/>
            <person name="Kagawa T.F."/>
            <person name="Liu W."/>
            <person name="Song Y."/>
            <person name="Salvetti E."/>
            <person name="Wrobel A."/>
            <person name="Rasinkangas P."/>
            <person name="Parkhill J."/>
            <person name="Rea M.C."/>
            <person name="O'Sullivan O."/>
            <person name="Ritari J."/>
            <person name="Douillard F.P."/>
            <person name="Paul Ross R."/>
            <person name="Yang R."/>
            <person name="Briner A.E."/>
            <person name="Felis G.E."/>
            <person name="de Vos W.M."/>
            <person name="Barrangou R."/>
            <person name="Klaenhammer T.R."/>
            <person name="Caufield P.W."/>
            <person name="Cui Y."/>
            <person name="Zhang H."/>
            <person name="O'Toole P.W."/>
        </authorList>
    </citation>
    <scope>NUCLEOTIDE SEQUENCE [LARGE SCALE GENOMIC DNA]</scope>
    <source>
        <strain evidence="8 9">DSM 20515</strain>
    </source>
</reference>
<dbReference type="GO" id="GO:0003677">
    <property type="term" value="F:DNA binding"/>
    <property type="evidence" value="ECO:0007669"/>
    <property type="project" value="InterPro"/>
</dbReference>
<feature type="domain" description="UvrD-like helicase ATP-binding" evidence="7">
    <location>
        <begin position="169"/>
        <end position="549"/>
    </location>
</feature>
<evidence type="ECO:0000256" key="3">
    <source>
        <dbReference type="ARBA" id="ARBA00022806"/>
    </source>
</evidence>
<evidence type="ECO:0000256" key="1">
    <source>
        <dbReference type="ARBA" id="ARBA00022741"/>
    </source>
</evidence>
<dbReference type="InterPro" id="IPR000595">
    <property type="entry name" value="cNMP-bd_dom"/>
</dbReference>
<comment type="caution">
    <text evidence="8">The sequence shown here is derived from an EMBL/GenBank/DDBJ whole genome shotgun (WGS) entry which is preliminary data.</text>
</comment>
<sequence length="713" mass="82046">MENDPLNFEQKHLDSVIKRISHIVQRLHDKYKDDQNKVETSENINNKIQSLKDIASKPYFVRLDFLEDGEKKPETIYIGKQTVIDKNDFLVYDWRAPISSIYYSGDLGETYYKTPIGKQKVDVKLKRQFEINDQKIINMYDAGDTIGDQLLLATLSQSSSHKMNNIVATIQSEQNKVIRNDTDAVLSVQGIAGSGKTAVLLQRVAWLLYQYRSTVNSKQILILSPNELFSNYINNVLPDLGEPNALQLTFNKLFKMSAWVRDYHIEDLAEQVTSPNSNVFLRSSKCFDLLERYCSLLNGQDCCFKSIKDGTKSIVTGNQLKRIFYSFNENYKLFNRFAATQEQAQKRLKRYLNKIKRQKWVEEEISAIPPQTLGFVERQQNFSSINAEQEYWRQHIVEKKYHEQIKQINSGAFVDIVAIAISFLKSLLKSKQIIDDKNLPKEIDLAVKKLNCKIIDPNLSAILLYIQQQISHEIADKNIKFVLIDEIQDYTPVQIGTIKTIYPKAKFTFLGDANQNIFENNYNIFDDISYIFKENQVKMTILNRSYRSSAPITAFTSKLLPQNKFNNNIQAINRNGLKPQLITVKHSQNMIDALIKIVRQNIDMQTAIICKSLAESQSLFKKLQEQVDQVTLIDSESQETGDKLIVIPAYLAKGLEFDAVIAWNTSKNNFPGEKQRLLLYTICSRAMHRLFLLTKSDVSPLIAAVPHDLLDRK</sequence>
<dbReference type="Proteomes" id="UP000051845">
    <property type="component" value="Unassembled WGS sequence"/>
</dbReference>
<dbReference type="InterPro" id="IPR000212">
    <property type="entry name" value="DNA_helicase_UvrD/REP"/>
</dbReference>
<evidence type="ECO:0000313" key="9">
    <source>
        <dbReference type="Proteomes" id="UP000051845"/>
    </source>
</evidence>